<organism evidence="2 3">
    <name type="scientific">Streptodolium elevatio</name>
    <dbReference type="NCBI Taxonomy" id="3157996"/>
    <lineage>
        <taxon>Bacteria</taxon>
        <taxon>Bacillati</taxon>
        <taxon>Actinomycetota</taxon>
        <taxon>Actinomycetes</taxon>
        <taxon>Kitasatosporales</taxon>
        <taxon>Streptomycetaceae</taxon>
        <taxon>Streptodolium</taxon>
    </lineage>
</organism>
<evidence type="ECO:0000259" key="1">
    <source>
        <dbReference type="Pfam" id="PF13460"/>
    </source>
</evidence>
<dbReference type="Proteomes" id="UP001551482">
    <property type="component" value="Unassembled WGS sequence"/>
</dbReference>
<feature type="domain" description="NAD(P)-binding" evidence="1">
    <location>
        <begin position="27"/>
        <end position="225"/>
    </location>
</feature>
<dbReference type="RefSeq" id="WP_358360132.1">
    <property type="nucleotide sequence ID" value="NZ_JBEZFP010000099.1"/>
</dbReference>
<evidence type="ECO:0000313" key="2">
    <source>
        <dbReference type="EMBL" id="MEU8137762.1"/>
    </source>
</evidence>
<protein>
    <submittedName>
        <fullName evidence="2">NAD(P)H-binding protein</fullName>
    </submittedName>
</protein>
<name>A0ABV3DPS8_9ACTN</name>
<dbReference type="EMBL" id="JBEZFP010000099">
    <property type="protein sequence ID" value="MEU8137762.1"/>
    <property type="molecule type" value="Genomic_DNA"/>
</dbReference>
<dbReference type="PANTHER" id="PTHR43355">
    <property type="entry name" value="FLAVIN REDUCTASE (NADPH)"/>
    <property type="match status" value="1"/>
</dbReference>
<reference evidence="2 3" key="1">
    <citation type="submission" date="2024-06" db="EMBL/GenBank/DDBJ databases">
        <title>The Natural Products Discovery Center: Release of the First 8490 Sequenced Strains for Exploring Actinobacteria Biosynthetic Diversity.</title>
        <authorList>
            <person name="Kalkreuter E."/>
            <person name="Kautsar S.A."/>
            <person name="Yang D."/>
            <person name="Bader C.D."/>
            <person name="Teijaro C.N."/>
            <person name="Fluegel L."/>
            <person name="Davis C.M."/>
            <person name="Simpson J.R."/>
            <person name="Lauterbach L."/>
            <person name="Steele A.D."/>
            <person name="Gui C."/>
            <person name="Meng S."/>
            <person name="Li G."/>
            <person name="Viehrig K."/>
            <person name="Ye F."/>
            <person name="Su P."/>
            <person name="Kiefer A.F."/>
            <person name="Nichols A."/>
            <person name="Cepeda A.J."/>
            <person name="Yan W."/>
            <person name="Fan B."/>
            <person name="Jiang Y."/>
            <person name="Adhikari A."/>
            <person name="Zheng C.-J."/>
            <person name="Schuster L."/>
            <person name="Cowan T.M."/>
            <person name="Smanski M.J."/>
            <person name="Chevrette M.G."/>
            <person name="De Carvalho L.P.S."/>
            <person name="Shen B."/>
        </authorList>
    </citation>
    <scope>NUCLEOTIDE SEQUENCE [LARGE SCALE GENOMIC DNA]</scope>
    <source>
        <strain evidence="2 3">NPDC048946</strain>
    </source>
</reference>
<gene>
    <name evidence="2" type="ORF">AB0C36_30135</name>
</gene>
<dbReference type="SUPFAM" id="SSF51735">
    <property type="entry name" value="NAD(P)-binding Rossmann-fold domains"/>
    <property type="match status" value="1"/>
</dbReference>
<dbReference type="Gene3D" id="3.40.50.720">
    <property type="entry name" value="NAD(P)-binding Rossmann-like Domain"/>
    <property type="match status" value="1"/>
</dbReference>
<dbReference type="PANTHER" id="PTHR43355:SF2">
    <property type="entry name" value="FLAVIN REDUCTASE (NADPH)"/>
    <property type="match status" value="1"/>
</dbReference>
<dbReference type="InterPro" id="IPR016040">
    <property type="entry name" value="NAD(P)-bd_dom"/>
</dbReference>
<sequence>MSGIHETGTGGEDSGSSGGGVRIAVFGAGGRAGRAVLAEAVARGYAVTAVVRDPARHADLAGRANVSVVAGDVTDPADVARAAAGHTAAVSAVYTPDTGSRAFYGAASAALVEGLAKAGVTRLVHVGIATTVETAPGVRIMDAPEFPEEWLEFARGHADAADTFAAAGNGLDWLVVCPPMVLDEAGRAGAYRIGTARPVHAAEVDVQGHISYADLGLAVVEEIARPRHHRTVVAVSD</sequence>
<accession>A0ABV3DPS8</accession>
<keyword evidence="3" id="KW-1185">Reference proteome</keyword>
<dbReference type="InterPro" id="IPR036291">
    <property type="entry name" value="NAD(P)-bd_dom_sf"/>
</dbReference>
<proteinExistence type="predicted"/>
<dbReference type="InterPro" id="IPR051606">
    <property type="entry name" value="Polyketide_Oxido-like"/>
</dbReference>
<comment type="caution">
    <text evidence="2">The sequence shown here is derived from an EMBL/GenBank/DDBJ whole genome shotgun (WGS) entry which is preliminary data.</text>
</comment>
<dbReference type="Pfam" id="PF13460">
    <property type="entry name" value="NAD_binding_10"/>
    <property type="match status" value="1"/>
</dbReference>
<evidence type="ECO:0000313" key="3">
    <source>
        <dbReference type="Proteomes" id="UP001551482"/>
    </source>
</evidence>